<evidence type="ECO:0000256" key="4">
    <source>
        <dbReference type="ARBA" id="ARBA00022692"/>
    </source>
</evidence>
<dbReference type="NCBIfam" id="TIGR00739">
    <property type="entry name" value="yajC"/>
    <property type="match status" value="1"/>
</dbReference>
<proteinExistence type="predicted"/>
<keyword evidence="5" id="KW-0653">Protein transport</keyword>
<reference evidence="9" key="1">
    <citation type="submission" date="2018-05" db="EMBL/GenBank/DDBJ databases">
        <authorList>
            <person name="Lanie J.A."/>
            <person name="Ng W.-L."/>
            <person name="Kazmierczak K.M."/>
            <person name="Andrzejewski T.M."/>
            <person name="Davidsen T.M."/>
            <person name="Wayne K.J."/>
            <person name="Tettelin H."/>
            <person name="Glass J.I."/>
            <person name="Rusch D."/>
            <person name="Podicherti R."/>
            <person name="Tsui H.-C.T."/>
            <person name="Winkler M.E."/>
        </authorList>
    </citation>
    <scope>NUCLEOTIDE SEQUENCE</scope>
</reference>
<comment type="subcellular location">
    <subcellularLocation>
        <location evidence="1">Cell membrane</location>
        <topology evidence="1">Single-pass membrane protein</topology>
    </subcellularLocation>
</comment>
<keyword evidence="4" id="KW-0812">Transmembrane</keyword>
<evidence type="ECO:0000256" key="8">
    <source>
        <dbReference type="ARBA" id="ARBA00023136"/>
    </source>
</evidence>
<keyword evidence="2" id="KW-0813">Transport</keyword>
<dbReference type="PANTHER" id="PTHR33909">
    <property type="entry name" value="SEC TRANSLOCON ACCESSORY COMPLEX SUBUNIT YAJC"/>
    <property type="match status" value="1"/>
</dbReference>
<keyword evidence="8" id="KW-0472">Membrane</keyword>
<dbReference type="GO" id="GO:0015031">
    <property type="term" value="P:protein transport"/>
    <property type="evidence" value="ECO:0007669"/>
    <property type="project" value="UniProtKB-KW"/>
</dbReference>
<name>A0A381NRZ2_9ZZZZ</name>
<dbReference type="InterPro" id="IPR003849">
    <property type="entry name" value="Preprotein_translocase_YajC"/>
</dbReference>
<evidence type="ECO:0000313" key="9">
    <source>
        <dbReference type="EMBL" id="SUZ56263.1"/>
    </source>
</evidence>
<dbReference type="GO" id="GO:0005886">
    <property type="term" value="C:plasma membrane"/>
    <property type="evidence" value="ECO:0007669"/>
    <property type="project" value="UniProtKB-SubCell"/>
</dbReference>
<evidence type="ECO:0000256" key="1">
    <source>
        <dbReference type="ARBA" id="ARBA00004162"/>
    </source>
</evidence>
<evidence type="ECO:0000256" key="7">
    <source>
        <dbReference type="ARBA" id="ARBA00023010"/>
    </source>
</evidence>
<organism evidence="9">
    <name type="scientific">marine metagenome</name>
    <dbReference type="NCBI Taxonomy" id="408172"/>
    <lineage>
        <taxon>unclassified sequences</taxon>
        <taxon>metagenomes</taxon>
        <taxon>ecological metagenomes</taxon>
    </lineage>
</organism>
<keyword evidence="6" id="KW-1133">Transmembrane helix</keyword>
<dbReference type="SMART" id="SM01323">
    <property type="entry name" value="YajC"/>
    <property type="match status" value="1"/>
</dbReference>
<dbReference type="Pfam" id="PF02699">
    <property type="entry name" value="YajC"/>
    <property type="match status" value="1"/>
</dbReference>
<evidence type="ECO:0000256" key="2">
    <source>
        <dbReference type="ARBA" id="ARBA00022448"/>
    </source>
</evidence>
<evidence type="ECO:0000256" key="3">
    <source>
        <dbReference type="ARBA" id="ARBA00022475"/>
    </source>
</evidence>
<dbReference type="PANTHER" id="PTHR33909:SF1">
    <property type="entry name" value="SEC TRANSLOCON ACCESSORY COMPLEX SUBUNIT YAJC"/>
    <property type="match status" value="1"/>
</dbReference>
<keyword evidence="7" id="KW-0811">Translocation</keyword>
<dbReference type="EMBL" id="UINC01000490">
    <property type="protein sequence ID" value="SUZ56263.1"/>
    <property type="molecule type" value="Genomic_DNA"/>
</dbReference>
<evidence type="ECO:0000256" key="6">
    <source>
        <dbReference type="ARBA" id="ARBA00022989"/>
    </source>
</evidence>
<dbReference type="AlphaFoldDB" id="A0A381NRZ2"/>
<evidence type="ECO:0008006" key="10">
    <source>
        <dbReference type="Google" id="ProtNLM"/>
    </source>
</evidence>
<gene>
    <name evidence="9" type="ORF">METZ01_LOCUS9117</name>
</gene>
<evidence type="ECO:0000256" key="5">
    <source>
        <dbReference type="ARBA" id="ARBA00022927"/>
    </source>
</evidence>
<protein>
    <recommendedName>
        <fullName evidence="10">Preprotein translocase subunit YajC</fullName>
    </recommendedName>
</protein>
<keyword evidence="3" id="KW-1003">Cell membrane</keyword>
<accession>A0A381NRZ2</accession>
<sequence>MSFFPIILMFGVLYMVMIRPQQKRAREHRDLVGSIAAGDEVVTTAGIFGVVSEVEGDVVWLEVAKDLELKVLKSTVDRRLGQDASDEPENPIED</sequence>